<evidence type="ECO:0000256" key="5">
    <source>
        <dbReference type="ARBA" id="ARBA00023242"/>
    </source>
</evidence>
<evidence type="ECO:0000256" key="6">
    <source>
        <dbReference type="PROSITE-ProRule" id="PRU00169"/>
    </source>
</evidence>
<dbReference type="InterPro" id="IPR006447">
    <property type="entry name" value="Myb_dom_plants"/>
</dbReference>
<keyword evidence="4" id="KW-0804">Transcription</keyword>
<dbReference type="PROSITE" id="PS50110">
    <property type="entry name" value="RESPONSE_REGULATORY"/>
    <property type="match status" value="1"/>
</dbReference>
<organism evidence="9 10">
    <name type="scientific">Ziziphus jujuba var. spinosa</name>
    <dbReference type="NCBI Taxonomy" id="714518"/>
    <lineage>
        <taxon>Eukaryota</taxon>
        <taxon>Viridiplantae</taxon>
        <taxon>Streptophyta</taxon>
        <taxon>Embryophyta</taxon>
        <taxon>Tracheophyta</taxon>
        <taxon>Spermatophyta</taxon>
        <taxon>Magnoliopsida</taxon>
        <taxon>eudicotyledons</taxon>
        <taxon>Gunneridae</taxon>
        <taxon>Pentapetalae</taxon>
        <taxon>rosids</taxon>
        <taxon>fabids</taxon>
        <taxon>Rosales</taxon>
        <taxon>Rhamnaceae</taxon>
        <taxon>Paliureae</taxon>
        <taxon>Ziziphus</taxon>
    </lineage>
</organism>
<reference evidence="9" key="1">
    <citation type="journal article" date="2021" name="Front. Plant Sci.">
        <title>Chromosome-Scale Genome Assembly for Chinese Sour Jujube and Insights Into Its Genome Evolution and Domestication Signature.</title>
        <authorList>
            <person name="Shen L.-Y."/>
            <person name="Luo H."/>
            <person name="Wang X.-L."/>
            <person name="Wang X.-M."/>
            <person name="Qiu X.-J."/>
            <person name="Liu H."/>
            <person name="Zhou S.-S."/>
            <person name="Jia K.-H."/>
            <person name="Nie S."/>
            <person name="Bao Y.-T."/>
            <person name="Zhang R.-G."/>
            <person name="Yun Q.-Z."/>
            <person name="Chai Y.-H."/>
            <person name="Lu J.-Y."/>
            <person name="Li Y."/>
            <person name="Zhao S.-W."/>
            <person name="Mao J.-F."/>
            <person name="Jia S.-G."/>
            <person name="Mao Y.-M."/>
        </authorList>
    </citation>
    <scope>NUCLEOTIDE SEQUENCE</scope>
    <source>
        <strain evidence="9">AT0</strain>
        <tissue evidence="9">Leaf</tissue>
    </source>
</reference>
<dbReference type="InterPro" id="IPR009057">
    <property type="entry name" value="Homeodomain-like_sf"/>
</dbReference>
<dbReference type="Gene3D" id="1.10.10.60">
    <property type="entry name" value="Homeodomain-like"/>
    <property type="match status" value="1"/>
</dbReference>
<dbReference type="GO" id="GO:0009736">
    <property type="term" value="P:cytokinin-activated signaling pathway"/>
    <property type="evidence" value="ECO:0007669"/>
    <property type="project" value="InterPro"/>
</dbReference>
<dbReference type="FunFam" id="1.10.10.60:FF:000007">
    <property type="entry name" value="Two-component response regulator"/>
    <property type="match status" value="1"/>
</dbReference>
<dbReference type="CDD" id="cd17584">
    <property type="entry name" value="REC_typeB_ARR-like"/>
    <property type="match status" value="1"/>
</dbReference>
<feature type="region of interest" description="Disordered" evidence="7">
    <location>
        <begin position="158"/>
        <end position="215"/>
    </location>
</feature>
<proteinExistence type="predicted"/>
<gene>
    <name evidence="9" type="ORF">FEM48_Zijuj03G0149800</name>
</gene>
<feature type="compositionally biased region" description="Basic residues" evidence="7">
    <location>
        <begin position="190"/>
        <end position="215"/>
    </location>
</feature>
<evidence type="ECO:0000256" key="4">
    <source>
        <dbReference type="ARBA" id="ARBA00023163"/>
    </source>
</evidence>
<evidence type="ECO:0000259" key="8">
    <source>
        <dbReference type="PROSITE" id="PS50110"/>
    </source>
</evidence>
<dbReference type="EMBL" id="JAEACU010000003">
    <property type="protein sequence ID" value="KAH7537972.1"/>
    <property type="molecule type" value="Genomic_DNA"/>
</dbReference>
<name>A0A978VQZ7_ZIZJJ</name>
<dbReference type="PANTHER" id="PTHR43874:SF19">
    <property type="entry name" value="RESPONSE REGULATOR 23-RELATED"/>
    <property type="match status" value="1"/>
</dbReference>
<protein>
    <recommendedName>
        <fullName evidence="8">Response regulatory domain-containing protein</fullName>
    </recommendedName>
</protein>
<dbReference type="GO" id="GO:0000160">
    <property type="term" value="P:phosphorelay signal transduction system"/>
    <property type="evidence" value="ECO:0007669"/>
    <property type="project" value="UniProtKB-KW"/>
</dbReference>
<keyword evidence="5" id="KW-0539">Nucleus</keyword>
<evidence type="ECO:0000313" key="10">
    <source>
        <dbReference type="Proteomes" id="UP000813462"/>
    </source>
</evidence>
<comment type="subcellular location">
    <subcellularLocation>
        <location evidence="1">Nucleus</location>
    </subcellularLocation>
</comment>
<evidence type="ECO:0000256" key="3">
    <source>
        <dbReference type="ARBA" id="ARBA00023015"/>
    </source>
</evidence>
<evidence type="ECO:0000313" key="9">
    <source>
        <dbReference type="EMBL" id="KAH7537972.1"/>
    </source>
</evidence>
<dbReference type="SUPFAM" id="SSF52172">
    <property type="entry name" value="CheY-like"/>
    <property type="match status" value="1"/>
</dbReference>
<dbReference type="Pfam" id="PF00072">
    <property type="entry name" value="Response_reg"/>
    <property type="match status" value="1"/>
</dbReference>
<feature type="compositionally biased region" description="Polar residues" evidence="7">
    <location>
        <begin position="161"/>
        <end position="180"/>
    </location>
</feature>
<keyword evidence="3" id="KW-0805">Transcription regulation</keyword>
<dbReference type="GO" id="GO:0005634">
    <property type="term" value="C:nucleus"/>
    <property type="evidence" value="ECO:0007669"/>
    <property type="project" value="UniProtKB-SubCell"/>
</dbReference>
<keyword evidence="6" id="KW-0597">Phosphoprotein</keyword>
<evidence type="ECO:0000256" key="7">
    <source>
        <dbReference type="SAM" id="MobiDB-lite"/>
    </source>
</evidence>
<dbReference type="PANTHER" id="PTHR43874">
    <property type="entry name" value="TWO-COMPONENT RESPONSE REGULATOR"/>
    <property type="match status" value="1"/>
</dbReference>
<dbReference type="Gene3D" id="3.40.50.2300">
    <property type="match status" value="1"/>
</dbReference>
<feature type="domain" description="Response regulatory" evidence="8">
    <location>
        <begin position="24"/>
        <end position="139"/>
    </location>
</feature>
<dbReference type="SMART" id="SM00448">
    <property type="entry name" value="REC"/>
    <property type="match status" value="1"/>
</dbReference>
<evidence type="ECO:0000256" key="2">
    <source>
        <dbReference type="ARBA" id="ARBA00023012"/>
    </source>
</evidence>
<dbReference type="Proteomes" id="UP000813462">
    <property type="component" value="Unassembled WGS sequence"/>
</dbReference>
<dbReference type="SUPFAM" id="SSF46689">
    <property type="entry name" value="Homeodomain-like"/>
    <property type="match status" value="1"/>
</dbReference>
<dbReference type="InterPro" id="IPR011006">
    <property type="entry name" value="CheY-like_superfamily"/>
</dbReference>
<keyword evidence="2" id="KW-0902">Two-component regulatory system</keyword>
<dbReference type="GO" id="GO:0003677">
    <property type="term" value="F:DNA binding"/>
    <property type="evidence" value="ECO:0007669"/>
    <property type="project" value="InterPro"/>
</dbReference>
<dbReference type="AlphaFoldDB" id="A0A978VQZ7"/>
<comment type="caution">
    <text evidence="9">The sequence shown here is derived from an EMBL/GenBank/DDBJ whole genome shotgun (WGS) entry which is preliminary data.</text>
</comment>
<dbReference type="NCBIfam" id="TIGR01557">
    <property type="entry name" value="myb_SHAQKYF"/>
    <property type="match status" value="1"/>
</dbReference>
<dbReference type="InterPro" id="IPR001789">
    <property type="entry name" value="Sig_transdc_resp-reg_receiver"/>
</dbReference>
<sequence>MDRERVTIGQSFEAGTKPPHVDIHILVVDDDATTLAIVSAMLRTMRYQVVTVRNPVDALTTLRMKKGLIDIVVTDLHMPYMNGFELQKKVDEEFKLPVIMMSADDKESVILKGLKGGVAYFIVKPVSPDDLKNVWQYAVAAKKGKSVVVEEIDKSFHDESSSSADQKISSEEINSETNTANEEKRGGKDHQRKAGKKCKGNQQNRQHKNVAPKKAKVVWTNSLHNRFLLAIRHVTLEKAVPKRILEFMNVPGLTRENVASHLQKYRIFLKRVAEKGALTMKGSTSDKVSKSSFASGHSSMQILKNVLQQQQQMRITSPTIFQQGFRANNISSPNSSNVGIFTTTTTNTVPNHGLFGHSNFLGNQANIQHPILGSTTTNPVCQPSFPGLGINSNINNGKTSFINNGANQQQYQARPENFITPSVLNQGLTSMQDYTSQGTKNNMGNLNANLVSNSCNPSTNFAGIQRNNNGGGLMGLDQSRLNINGGGVSGGLFNNGYGLVNGICSDNMNSSVGSLGNDYGLGYMQAQGGSSSSSGGFDSGIQALLFPNNIDHQQNTLPQNYQSGFFSNHQQDGGANDVASDLCDISCEARMNPSANQVQIPDLPALYPAQEIGPYQQSLGQNQGNEQVMNPEYGNSTLHPTEVYNPCSDQYSYQANKYIYIYIYIILKFLNRWNTYIQKQGSTEDLDCEFTDMYQDWDDFMDSLLDAE</sequence>
<dbReference type="InterPro" id="IPR045279">
    <property type="entry name" value="ARR-like"/>
</dbReference>
<evidence type="ECO:0000256" key="1">
    <source>
        <dbReference type="ARBA" id="ARBA00004123"/>
    </source>
</evidence>
<feature type="modified residue" description="4-aspartylphosphate" evidence="6">
    <location>
        <position position="75"/>
    </location>
</feature>
<accession>A0A978VQZ7</accession>